<feature type="transmembrane region" description="Helical" evidence="1">
    <location>
        <begin position="36"/>
        <end position="53"/>
    </location>
</feature>
<proteinExistence type="predicted"/>
<feature type="transmembrane region" description="Helical" evidence="1">
    <location>
        <begin position="86"/>
        <end position="105"/>
    </location>
</feature>
<protein>
    <submittedName>
        <fullName evidence="2">Uncharacterized protein</fullName>
    </submittedName>
</protein>
<keyword evidence="1" id="KW-0812">Transmembrane</keyword>
<evidence type="ECO:0000313" key="3">
    <source>
        <dbReference type="Proteomes" id="UP000093343"/>
    </source>
</evidence>
<evidence type="ECO:0000313" key="2">
    <source>
        <dbReference type="EMBL" id="OCB77627.1"/>
    </source>
</evidence>
<dbReference type="RefSeq" id="WP_065447748.1">
    <property type="nucleotide sequence ID" value="NZ_LVEN01000002.1"/>
</dbReference>
<feature type="transmembrane region" description="Helical" evidence="1">
    <location>
        <begin position="117"/>
        <end position="138"/>
    </location>
</feature>
<feature type="transmembrane region" description="Helical" evidence="1">
    <location>
        <begin position="7"/>
        <end position="24"/>
    </location>
</feature>
<dbReference type="Proteomes" id="UP000093343">
    <property type="component" value="Unassembled WGS sequence"/>
</dbReference>
<evidence type="ECO:0000256" key="1">
    <source>
        <dbReference type="SAM" id="Phobius"/>
    </source>
</evidence>
<keyword evidence="1" id="KW-1133">Transmembrane helix</keyword>
<comment type="caution">
    <text evidence="2">The sequence shown here is derived from an EMBL/GenBank/DDBJ whole genome shotgun (WGS) entry which is preliminary data.</text>
</comment>
<keyword evidence="3" id="KW-1185">Reference proteome</keyword>
<organism evidence="2 3">
    <name type="scientific">Flavobacterium piscis</name>
    <dbReference type="NCBI Taxonomy" id="1114874"/>
    <lineage>
        <taxon>Bacteria</taxon>
        <taxon>Pseudomonadati</taxon>
        <taxon>Bacteroidota</taxon>
        <taxon>Flavobacteriia</taxon>
        <taxon>Flavobacteriales</taxon>
        <taxon>Flavobacteriaceae</taxon>
        <taxon>Flavobacterium</taxon>
    </lineage>
</organism>
<accession>A0ABX2XQQ1</accession>
<reference evidence="3" key="1">
    <citation type="submission" date="2016-03" db="EMBL/GenBank/DDBJ databases">
        <title>Draft genome sequence of Paenibacillus glacialis DSM 22343.</title>
        <authorList>
            <person name="Shin S.-K."/>
            <person name="Yi H."/>
        </authorList>
    </citation>
    <scope>NUCLEOTIDE SEQUENCE [LARGE SCALE GENOMIC DNA]</scope>
    <source>
        <strain evidence="3">CCUG 60099</strain>
    </source>
</reference>
<feature type="transmembrane region" description="Helical" evidence="1">
    <location>
        <begin position="62"/>
        <end position="80"/>
    </location>
</feature>
<gene>
    <name evidence="2" type="ORF">FLP_01525</name>
</gene>
<sequence>MNIIKTIALHLVIFLIVTIFPVIVYEFMSNHDLNDFAFIGGISYFIYAFYLVLKIKNERAKIILLGILYSLLALCIGMFFTEVNEFALLFSILINLIFQAILLIKNPKSKNRAVWKSYLIGFIITIILSFFFTFLWFLSMAASGMPSNHY</sequence>
<name>A0ABX2XQQ1_9FLAO</name>
<keyword evidence="1" id="KW-0472">Membrane</keyword>
<dbReference type="EMBL" id="LVEN01000002">
    <property type="protein sequence ID" value="OCB77627.1"/>
    <property type="molecule type" value="Genomic_DNA"/>
</dbReference>